<dbReference type="PRINTS" id="PR01228">
    <property type="entry name" value="EGGSHELL"/>
</dbReference>
<dbReference type="Gene3D" id="3.30.420.40">
    <property type="match status" value="3"/>
</dbReference>
<gene>
    <name evidence="2" type="ORF">AB0I48_01830</name>
</gene>
<feature type="region of interest" description="Disordered" evidence="1">
    <location>
        <begin position="440"/>
        <end position="709"/>
    </location>
</feature>
<reference evidence="2 3" key="1">
    <citation type="submission" date="2024-06" db="EMBL/GenBank/DDBJ databases">
        <title>The Natural Products Discovery Center: Release of the First 8490 Sequenced Strains for Exploring Actinobacteria Biosynthetic Diversity.</title>
        <authorList>
            <person name="Kalkreuter E."/>
            <person name="Kautsar S.A."/>
            <person name="Yang D."/>
            <person name="Bader C.D."/>
            <person name="Teijaro C.N."/>
            <person name="Fluegel L."/>
            <person name="Davis C.M."/>
            <person name="Simpson J.R."/>
            <person name="Lauterbach L."/>
            <person name="Steele A.D."/>
            <person name="Gui C."/>
            <person name="Meng S."/>
            <person name="Li G."/>
            <person name="Viehrig K."/>
            <person name="Ye F."/>
            <person name="Su P."/>
            <person name="Kiefer A.F."/>
            <person name="Nichols A."/>
            <person name="Cepeda A.J."/>
            <person name="Yan W."/>
            <person name="Fan B."/>
            <person name="Jiang Y."/>
            <person name="Adhikari A."/>
            <person name="Zheng C.-J."/>
            <person name="Schuster L."/>
            <person name="Cowan T.M."/>
            <person name="Smanski M.J."/>
            <person name="Chevrette M.G."/>
            <person name="De Carvalho L.P.S."/>
            <person name="Shen B."/>
        </authorList>
    </citation>
    <scope>NUCLEOTIDE SEQUENCE [LARGE SCALE GENOMIC DNA]</scope>
    <source>
        <strain evidence="2 3">NPDC050403</strain>
    </source>
</reference>
<accession>A0ABV3FLJ0</accession>
<dbReference type="SUPFAM" id="SSF53067">
    <property type="entry name" value="Actin-like ATPase domain"/>
    <property type="match status" value="2"/>
</dbReference>
<evidence type="ECO:0008006" key="4">
    <source>
        <dbReference type="Google" id="ProtNLM"/>
    </source>
</evidence>
<dbReference type="RefSeq" id="WP_357779421.1">
    <property type="nucleotide sequence ID" value="NZ_JBFAKC010000001.1"/>
</dbReference>
<dbReference type="Proteomes" id="UP001551695">
    <property type="component" value="Unassembled WGS sequence"/>
</dbReference>
<protein>
    <recommendedName>
        <fullName evidence="4">Hsp70 family protein</fullName>
    </recommendedName>
</protein>
<dbReference type="PANTHER" id="PTHR42749:SF1">
    <property type="entry name" value="CELL SHAPE-DETERMINING PROTEIN MREB"/>
    <property type="match status" value="1"/>
</dbReference>
<name>A0ABV3FLJ0_9NOCA</name>
<feature type="compositionally biased region" description="Low complexity" evidence="1">
    <location>
        <begin position="525"/>
        <end position="539"/>
    </location>
</feature>
<dbReference type="InterPro" id="IPR043129">
    <property type="entry name" value="ATPase_NBD"/>
</dbReference>
<comment type="caution">
    <text evidence="2">The sequence shown here is derived from an EMBL/GenBank/DDBJ whole genome shotgun (WGS) entry which is preliminary data.</text>
</comment>
<feature type="compositionally biased region" description="Gly residues" evidence="1">
    <location>
        <begin position="540"/>
        <end position="645"/>
    </location>
</feature>
<dbReference type="Gene3D" id="3.30.30.30">
    <property type="match status" value="1"/>
</dbReference>
<dbReference type="EMBL" id="JBFAKC010000001">
    <property type="protein sequence ID" value="MEV0706282.1"/>
    <property type="molecule type" value="Genomic_DNA"/>
</dbReference>
<proteinExistence type="predicted"/>
<feature type="compositionally biased region" description="Polar residues" evidence="1">
    <location>
        <begin position="462"/>
        <end position="473"/>
    </location>
</feature>
<feature type="compositionally biased region" description="Gly residues" evidence="1">
    <location>
        <begin position="683"/>
        <end position="709"/>
    </location>
</feature>
<feature type="compositionally biased region" description="Gly residues" evidence="1">
    <location>
        <begin position="479"/>
        <end position="509"/>
    </location>
</feature>
<organism evidence="2 3">
    <name type="scientific">Nocardia aurea</name>
    <dbReference type="NCBI Taxonomy" id="2144174"/>
    <lineage>
        <taxon>Bacteria</taxon>
        <taxon>Bacillati</taxon>
        <taxon>Actinomycetota</taxon>
        <taxon>Actinomycetes</taxon>
        <taxon>Mycobacteriales</taxon>
        <taxon>Nocardiaceae</taxon>
        <taxon>Nocardia</taxon>
    </lineage>
</organism>
<sequence length="709" mass="67651">MNSVSATLSGERRRPWVRTRRTALIYDNTGNRGYGGDNGGGGTLRFDTAVTEFADLSLDPEPVSVGGRIYSPANLVAAVTNELIAASEPSAGVVTTYPAVYSDKQVALLRQALDLSGARDVLLVPEAVAAAEWLDRERGPFESGFILVYDLGANSLDVAVVRVGPDWPDHPIIGMPMRSHEFGGRPLGAIIARYARRATPDGLTSSIAPRDARDLRTAHIRKSFDLVRSCVRASGRTMADIDRILVVGGAARPAEVARTVAELGRPVVMSADPGQCCAAGAAHFAARAFAPADIGGHRTPKVGVFSSAAVASALAMSAATVFGGTGDQGMSPVLEILPGAETFADGLLYDPHGDSALDRVVRQGLPLAGTTAAPLGDGPGLAAFARTVPMGPSIAESGRASRPDPRSCCASLRDGRLYADPAHFVNPLPFNALNTARSVSGKPISWPDEREVPRVSLPGESTDASGTPRHSQTAPDPGAGSGAPSGADGSGASGGAGSGGGTASSGSGGAADSVGGEQNSGGSGASASSDDGDSSNGSNGSDGAGSGGAGSGASGGSHSGGGASGDASSGGSGASGASGGGVSGGSGGPGADGSGSGGAGSGAPGGASGGSHSGGGASVGGSPGASSGGTAPGGATGGLGPGGSRPGTSAGAGNPGGGTSPGGPSSRSSVGGGPGGPSSSVGGSRGGPGGGSGGGMGGGMGGGGGARGR</sequence>
<keyword evidence="3" id="KW-1185">Reference proteome</keyword>
<dbReference type="PANTHER" id="PTHR42749">
    <property type="entry name" value="CELL SHAPE-DETERMINING PROTEIN MREB"/>
    <property type="match status" value="1"/>
</dbReference>
<evidence type="ECO:0000313" key="3">
    <source>
        <dbReference type="Proteomes" id="UP001551695"/>
    </source>
</evidence>
<evidence type="ECO:0000256" key="1">
    <source>
        <dbReference type="SAM" id="MobiDB-lite"/>
    </source>
</evidence>
<evidence type="ECO:0000313" key="2">
    <source>
        <dbReference type="EMBL" id="MEV0706282.1"/>
    </source>
</evidence>